<comment type="caution">
    <text evidence="4">The sequence shown here is derived from an EMBL/GenBank/DDBJ whole genome shotgun (WGS) entry which is preliminary data.</text>
</comment>
<dbReference type="Pfam" id="PF00583">
    <property type="entry name" value="Acetyltransf_1"/>
    <property type="match status" value="1"/>
</dbReference>
<organism evidence="4 5">
    <name type="scientific">Loigolactobacillus rennini DSM 20253</name>
    <dbReference type="NCBI Taxonomy" id="1423796"/>
    <lineage>
        <taxon>Bacteria</taxon>
        <taxon>Bacillati</taxon>
        <taxon>Bacillota</taxon>
        <taxon>Bacilli</taxon>
        <taxon>Lactobacillales</taxon>
        <taxon>Lactobacillaceae</taxon>
        <taxon>Loigolactobacillus</taxon>
    </lineage>
</organism>
<name>A0A0R2CPH4_9LACO</name>
<dbReference type="AlphaFoldDB" id="A0A0R2CPH4"/>
<dbReference type="InterPro" id="IPR050832">
    <property type="entry name" value="Bact_Acetyltransf"/>
</dbReference>
<proteinExistence type="predicted"/>
<evidence type="ECO:0000259" key="3">
    <source>
        <dbReference type="PROSITE" id="PS51186"/>
    </source>
</evidence>
<dbReference type="PANTHER" id="PTHR43877">
    <property type="entry name" value="AMINOALKYLPHOSPHONATE N-ACETYLTRANSFERASE-RELATED-RELATED"/>
    <property type="match status" value="1"/>
</dbReference>
<keyword evidence="5" id="KW-1185">Reference proteome</keyword>
<reference evidence="4 5" key="1">
    <citation type="journal article" date="2015" name="Genome Announc.">
        <title>Expanding the biotechnology potential of lactobacilli through comparative genomics of 213 strains and associated genera.</title>
        <authorList>
            <person name="Sun Z."/>
            <person name="Harris H.M."/>
            <person name="McCann A."/>
            <person name="Guo C."/>
            <person name="Argimon S."/>
            <person name="Zhang W."/>
            <person name="Yang X."/>
            <person name="Jeffery I.B."/>
            <person name="Cooney J.C."/>
            <person name="Kagawa T.F."/>
            <person name="Liu W."/>
            <person name="Song Y."/>
            <person name="Salvetti E."/>
            <person name="Wrobel A."/>
            <person name="Rasinkangas P."/>
            <person name="Parkhill J."/>
            <person name="Rea M.C."/>
            <person name="O'Sullivan O."/>
            <person name="Ritari J."/>
            <person name="Douillard F.P."/>
            <person name="Paul Ross R."/>
            <person name="Yang R."/>
            <person name="Briner A.E."/>
            <person name="Felis G.E."/>
            <person name="de Vos W.M."/>
            <person name="Barrangou R."/>
            <person name="Klaenhammer T.R."/>
            <person name="Caufield P.W."/>
            <person name="Cui Y."/>
            <person name="Zhang H."/>
            <person name="O'Toole P.W."/>
        </authorList>
    </citation>
    <scope>NUCLEOTIDE SEQUENCE [LARGE SCALE GENOMIC DNA]</scope>
    <source>
        <strain evidence="4 5">DSM 20253</strain>
    </source>
</reference>
<dbReference type="Proteomes" id="UP000051638">
    <property type="component" value="Unassembled WGS sequence"/>
</dbReference>
<evidence type="ECO:0000256" key="2">
    <source>
        <dbReference type="ARBA" id="ARBA00023315"/>
    </source>
</evidence>
<sequence>MSEEVTIRQVKPTDAAALLTLLKQLNQETPFLLVESSSLQLSVTEEAQQLRLLLATNNNQLFVAEFDGQLVGFIRVTASQTPEIAHIGEVGVAVLRAFWGQGLGTVLLRNILTWAQQNSLIRRLELTVQERNQRAYHLYRSLGFKVEGKAELGYFDQKAGFQTVLHLAMVQN</sequence>
<dbReference type="InterPro" id="IPR016181">
    <property type="entry name" value="Acyl_CoA_acyltransferase"/>
</dbReference>
<protein>
    <submittedName>
        <fullName evidence="4">Acetyltransferase</fullName>
    </submittedName>
</protein>
<dbReference type="STRING" id="1423796.FC24_GL000850"/>
<feature type="domain" description="N-acetyltransferase" evidence="3">
    <location>
        <begin position="5"/>
        <end position="172"/>
    </location>
</feature>
<evidence type="ECO:0000256" key="1">
    <source>
        <dbReference type="ARBA" id="ARBA00022679"/>
    </source>
</evidence>
<dbReference type="SUPFAM" id="SSF55729">
    <property type="entry name" value="Acyl-CoA N-acyltransferases (Nat)"/>
    <property type="match status" value="1"/>
</dbReference>
<keyword evidence="2" id="KW-0012">Acyltransferase</keyword>
<dbReference type="EMBL" id="AYYI01000105">
    <property type="protein sequence ID" value="KRM92834.1"/>
    <property type="molecule type" value="Genomic_DNA"/>
</dbReference>
<evidence type="ECO:0000313" key="4">
    <source>
        <dbReference type="EMBL" id="KRM92834.1"/>
    </source>
</evidence>
<evidence type="ECO:0000313" key="5">
    <source>
        <dbReference type="Proteomes" id="UP000051638"/>
    </source>
</evidence>
<dbReference type="RefSeq" id="WP_057874858.1">
    <property type="nucleotide sequence ID" value="NZ_AYYI01000105.1"/>
</dbReference>
<dbReference type="Gene3D" id="3.40.630.30">
    <property type="match status" value="1"/>
</dbReference>
<dbReference type="PATRIC" id="fig|1423796.3.peg.871"/>
<accession>A0A0R2CPH4</accession>
<keyword evidence="1 4" id="KW-0808">Transferase</keyword>
<dbReference type="GO" id="GO:0016747">
    <property type="term" value="F:acyltransferase activity, transferring groups other than amino-acyl groups"/>
    <property type="evidence" value="ECO:0007669"/>
    <property type="project" value="InterPro"/>
</dbReference>
<gene>
    <name evidence="4" type="ORF">FC24_GL000850</name>
</gene>
<dbReference type="OrthoDB" id="948250at2"/>
<dbReference type="InterPro" id="IPR000182">
    <property type="entry name" value="GNAT_dom"/>
</dbReference>
<dbReference type="PROSITE" id="PS51186">
    <property type="entry name" value="GNAT"/>
    <property type="match status" value="1"/>
</dbReference>
<dbReference type="CDD" id="cd04301">
    <property type="entry name" value="NAT_SF"/>
    <property type="match status" value="1"/>
</dbReference>